<evidence type="ECO:0000259" key="2">
    <source>
        <dbReference type="PROSITE" id="PS51471"/>
    </source>
</evidence>
<dbReference type="AlphaFoldDB" id="A0A7M2TCE5"/>
<keyword evidence="1" id="KW-0560">Oxidoreductase</keyword>
<keyword evidence="4" id="KW-1185">Reference proteome</keyword>
<protein>
    <submittedName>
        <fullName evidence="3">2OG-Fe(II) oxygenase</fullName>
    </submittedName>
</protein>
<dbReference type="Pfam" id="PF13640">
    <property type="entry name" value="2OG-FeII_Oxy_3"/>
    <property type="match status" value="1"/>
</dbReference>
<dbReference type="InterPro" id="IPR044862">
    <property type="entry name" value="Pro_4_hyd_alph_FE2OG_OXY"/>
</dbReference>
<accession>A0A7M2TCE5</accession>
<evidence type="ECO:0000256" key="1">
    <source>
        <dbReference type="RuleBase" id="RU003682"/>
    </source>
</evidence>
<evidence type="ECO:0000313" key="3">
    <source>
        <dbReference type="EMBL" id="QOV46376.1"/>
    </source>
</evidence>
<sequence>MIHIAETLSIRTVEGFLEPDETERLSLIMDDALGSPGRNRYGTDRRTTIHEIPGRSPAEAQDVYEPAGRIEMTDIPYEATALLDQALKLHMAAITRTLPSVTGHRPWIYLEYSAGQYITPHADGIAPNPLDRPRQIAAATVTLTDFHDTGGAFYVETTGSDAIWTADQAPTGSGYAPGMRFAHDGSDMSSPWFRCMPRTRWSVAPSPGTLVAFGSQLVHGTEPVRADRVRKFLTLFVSE</sequence>
<evidence type="ECO:0000313" key="4">
    <source>
        <dbReference type="Proteomes" id="UP000594008"/>
    </source>
</evidence>
<proteinExistence type="inferred from homology"/>
<keyword evidence="1" id="KW-0479">Metal-binding</keyword>
<dbReference type="RefSeq" id="WP_189696834.1">
    <property type="nucleotide sequence ID" value="NZ_BMTA01000003.1"/>
</dbReference>
<keyword evidence="1" id="KW-0408">Iron</keyword>
<dbReference type="Gene3D" id="2.60.120.620">
    <property type="entry name" value="q2cbj1_9rhob like domain"/>
    <property type="match status" value="1"/>
</dbReference>
<dbReference type="KEGG" id="schf:IPT68_10975"/>
<dbReference type="Proteomes" id="UP000594008">
    <property type="component" value="Chromosome"/>
</dbReference>
<name>A0A7M2TCE5_STRCW</name>
<dbReference type="InterPro" id="IPR005123">
    <property type="entry name" value="Oxoglu/Fe-dep_dioxygenase_dom"/>
</dbReference>
<dbReference type="GO" id="GO:0016491">
    <property type="term" value="F:oxidoreductase activity"/>
    <property type="evidence" value="ECO:0007669"/>
    <property type="project" value="UniProtKB-KW"/>
</dbReference>
<dbReference type="PROSITE" id="PS51471">
    <property type="entry name" value="FE2OG_OXY"/>
    <property type="match status" value="1"/>
</dbReference>
<feature type="domain" description="Fe2OG dioxygenase" evidence="2">
    <location>
        <begin position="102"/>
        <end position="239"/>
    </location>
</feature>
<dbReference type="GO" id="GO:0046872">
    <property type="term" value="F:metal ion binding"/>
    <property type="evidence" value="ECO:0007669"/>
    <property type="project" value="UniProtKB-KW"/>
</dbReference>
<gene>
    <name evidence="3" type="ORF">IPT68_10975</name>
</gene>
<organism evidence="3 4">
    <name type="scientific">Streptomyces chromofuscus</name>
    <dbReference type="NCBI Taxonomy" id="42881"/>
    <lineage>
        <taxon>Bacteria</taxon>
        <taxon>Bacillati</taxon>
        <taxon>Actinomycetota</taxon>
        <taxon>Actinomycetes</taxon>
        <taxon>Kitasatosporales</taxon>
        <taxon>Streptomycetaceae</taxon>
        <taxon>Streptomyces</taxon>
    </lineage>
</organism>
<reference evidence="3 4" key="1">
    <citation type="submission" date="2020-10" db="EMBL/GenBank/DDBJ databases">
        <title>Streptomyces chromofuscus complate genome analysis.</title>
        <authorList>
            <person name="Anwar N."/>
        </authorList>
    </citation>
    <scope>NUCLEOTIDE SEQUENCE [LARGE SCALE GENOMIC DNA]</scope>
    <source>
        <strain evidence="3 4">DSM 40273</strain>
    </source>
</reference>
<comment type="similarity">
    <text evidence="1">Belongs to the iron/ascorbate-dependent oxidoreductase family.</text>
</comment>
<dbReference type="EMBL" id="CP063374">
    <property type="protein sequence ID" value="QOV46376.1"/>
    <property type="molecule type" value="Genomic_DNA"/>
</dbReference>
<dbReference type="SUPFAM" id="SSF51197">
    <property type="entry name" value="Clavaminate synthase-like"/>
    <property type="match status" value="1"/>
</dbReference>